<evidence type="ECO:0000256" key="1">
    <source>
        <dbReference type="SAM" id="MobiDB-lite"/>
    </source>
</evidence>
<evidence type="ECO:0000313" key="3">
    <source>
        <dbReference type="Proteomes" id="UP000759131"/>
    </source>
</evidence>
<accession>A0A7R9KUA7</accession>
<dbReference type="Proteomes" id="UP000759131">
    <property type="component" value="Unassembled WGS sequence"/>
</dbReference>
<gene>
    <name evidence="2" type="ORF">OSB1V03_LOCUS9958</name>
</gene>
<reference evidence="2" key="1">
    <citation type="submission" date="2020-11" db="EMBL/GenBank/DDBJ databases">
        <authorList>
            <person name="Tran Van P."/>
        </authorList>
    </citation>
    <scope>NUCLEOTIDE SEQUENCE</scope>
</reference>
<protein>
    <submittedName>
        <fullName evidence="2">Uncharacterized protein</fullName>
    </submittedName>
</protein>
<sequence length="171" mass="17773">MSTTQAVARRGGRGGGGGGAAAAADDSAVQQANGQQQAPVEAQAPAQPAGLATRNPRPHPHSRYPVTNCGNRFWSVAQGLIFRGLIIYFITSFFRGRSAPQTAGTGGPNSPLTGAKPVISSSNLFTNGTVMVMNASLTHSLSPTDPSLLSTVTTRIFCAIYQSENNKQLIC</sequence>
<feature type="compositionally biased region" description="Low complexity" evidence="1">
    <location>
        <begin position="35"/>
        <end position="49"/>
    </location>
</feature>
<evidence type="ECO:0000313" key="2">
    <source>
        <dbReference type="EMBL" id="CAD7629542.1"/>
    </source>
</evidence>
<dbReference type="EMBL" id="OC861565">
    <property type="protein sequence ID" value="CAD7629542.1"/>
    <property type="molecule type" value="Genomic_DNA"/>
</dbReference>
<keyword evidence="3" id="KW-1185">Reference proteome</keyword>
<feature type="region of interest" description="Disordered" evidence="1">
    <location>
        <begin position="1"/>
        <end position="67"/>
    </location>
</feature>
<dbReference type="EMBL" id="CAJPIZ010006990">
    <property type="protein sequence ID" value="CAG2109972.1"/>
    <property type="molecule type" value="Genomic_DNA"/>
</dbReference>
<proteinExistence type="predicted"/>
<name>A0A7R9KUA7_9ACAR</name>
<organism evidence="2">
    <name type="scientific">Medioppia subpectinata</name>
    <dbReference type="NCBI Taxonomy" id="1979941"/>
    <lineage>
        <taxon>Eukaryota</taxon>
        <taxon>Metazoa</taxon>
        <taxon>Ecdysozoa</taxon>
        <taxon>Arthropoda</taxon>
        <taxon>Chelicerata</taxon>
        <taxon>Arachnida</taxon>
        <taxon>Acari</taxon>
        <taxon>Acariformes</taxon>
        <taxon>Sarcoptiformes</taxon>
        <taxon>Oribatida</taxon>
        <taxon>Brachypylina</taxon>
        <taxon>Oppioidea</taxon>
        <taxon>Oppiidae</taxon>
        <taxon>Medioppia</taxon>
    </lineage>
</organism>
<dbReference type="AlphaFoldDB" id="A0A7R9KUA7"/>